<dbReference type="Proteomes" id="UP000199494">
    <property type="component" value="Unassembled WGS sequence"/>
</dbReference>
<name>A0A1G6TZY8_9PSEU</name>
<evidence type="ECO:0000313" key="2">
    <source>
        <dbReference type="Proteomes" id="UP000199494"/>
    </source>
</evidence>
<keyword evidence="2" id="KW-1185">Reference proteome</keyword>
<gene>
    <name evidence="1" type="ORF">SAMN05421630_107385</name>
</gene>
<protein>
    <submittedName>
        <fullName evidence="1">Uncharacterized protein</fullName>
    </submittedName>
</protein>
<accession>A0A1G6TZY8</accession>
<dbReference type="EMBL" id="FMZE01000007">
    <property type="protein sequence ID" value="SDD34504.1"/>
    <property type="molecule type" value="Genomic_DNA"/>
</dbReference>
<proteinExistence type="predicted"/>
<dbReference type="AlphaFoldDB" id="A0A1G6TZY8"/>
<reference evidence="1 2" key="1">
    <citation type="submission" date="2016-10" db="EMBL/GenBank/DDBJ databases">
        <authorList>
            <person name="de Groot N.N."/>
        </authorList>
    </citation>
    <scope>NUCLEOTIDE SEQUENCE [LARGE SCALE GENOMIC DNA]</scope>
    <source>
        <strain evidence="1 2">CGMCC 4.5506</strain>
    </source>
</reference>
<evidence type="ECO:0000313" key="1">
    <source>
        <dbReference type="EMBL" id="SDD34504.1"/>
    </source>
</evidence>
<organism evidence="1 2">
    <name type="scientific">Prauserella marina</name>
    <dbReference type="NCBI Taxonomy" id="530584"/>
    <lineage>
        <taxon>Bacteria</taxon>
        <taxon>Bacillati</taxon>
        <taxon>Actinomycetota</taxon>
        <taxon>Actinomycetes</taxon>
        <taxon>Pseudonocardiales</taxon>
        <taxon>Pseudonocardiaceae</taxon>
        <taxon>Prauserella</taxon>
    </lineage>
</organism>
<sequence>MASARAAGDLAQPLVTIGNRLDTASQLRHSAGFAPDFATAHVGKDATSAKPPCPCEPGPRTTAGAPDLG</sequence>
<dbReference type="STRING" id="530584.SAMN05421630_107385"/>